<keyword evidence="2" id="KW-1185">Reference proteome</keyword>
<sequence length="226" mass="26522">MSSFTDVLDSIIVIISLYIVIVKCGVNPTGLHDDEATTCEEFSRFARFNPHSILDSEWMVFYYWGPPQAPMFVKFIVPTAKQKAYLKRILEGHVLEPIDWSARSLLMVERDNRTYFIVEKNDRGHYYLYEPYRGMKEGFIVDRINIRIKQTGDNIYFGIMACEERKVFMFARVNQVPKKNEVQEAAARLGYRGRGGKSYLYQGHQWMPIPEAEDWDFEDAIRYSNK</sequence>
<comment type="caution">
    <text evidence="1">The sequence shown here is derived from an EMBL/GenBank/DDBJ whole genome shotgun (WGS) entry which is preliminary data.</text>
</comment>
<name>A0AAU9U1W2_EUPED</name>
<proteinExistence type="predicted"/>
<protein>
    <submittedName>
        <fullName evidence="1">Uncharacterized protein</fullName>
    </submittedName>
</protein>
<evidence type="ECO:0000313" key="1">
    <source>
        <dbReference type="EMBL" id="CAH2093829.1"/>
    </source>
</evidence>
<evidence type="ECO:0000313" key="2">
    <source>
        <dbReference type="Proteomes" id="UP001153954"/>
    </source>
</evidence>
<organism evidence="1 2">
    <name type="scientific">Euphydryas editha</name>
    <name type="common">Edith's checkerspot</name>
    <dbReference type="NCBI Taxonomy" id="104508"/>
    <lineage>
        <taxon>Eukaryota</taxon>
        <taxon>Metazoa</taxon>
        <taxon>Ecdysozoa</taxon>
        <taxon>Arthropoda</taxon>
        <taxon>Hexapoda</taxon>
        <taxon>Insecta</taxon>
        <taxon>Pterygota</taxon>
        <taxon>Neoptera</taxon>
        <taxon>Endopterygota</taxon>
        <taxon>Lepidoptera</taxon>
        <taxon>Glossata</taxon>
        <taxon>Ditrysia</taxon>
        <taxon>Papilionoidea</taxon>
        <taxon>Nymphalidae</taxon>
        <taxon>Nymphalinae</taxon>
        <taxon>Euphydryas</taxon>
    </lineage>
</organism>
<dbReference type="Proteomes" id="UP001153954">
    <property type="component" value="Unassembled WGS sequence"/>
</dbReference>
<reference evidence="1" key="1">
    <citation type="submission" date="2022-03" db="EMBL/GenBank/DDBJ databases">
        <authorList>
            <person name="Tunstrom K."/>
        </authorList>
    </citation>
    <scope>NUCLEOTIDE SEQUENCE</scope>
</reference>
<dbReference type="AlphaFoldDB" id="A0AAU9U1W2"/>
<gene>
    <name evidence="1" type="ORF">EEDITHA_LOCUS9456</name>
</gene>
<dbReference type="EMBL" id="CAKOGL010000013">
    <property type="protein sequence ID" value="CAH2093829.1"/>
    <property type="molecule type" value="Genomic_DNA"/>
</dbReference>
<accession>A0AAU9U1W2</accession>